<dbReference type="PROSITE" id="PS50850">
    <property type="entry name" value="MFS"/>
    <property type="match status" value="1"/>
</dbReference>
<dbReference type="InterPro" id="IPR020846">
    <property type="entry name" value="MFS_dom"/>
</dbReference>
<dbReference type="PANTHER" id="PTHR23508:SF10">
    <property type="entry name" value="CARBOXYLIC ACID TRANSPORTER PROTEIN HOMOLOG"/>
    <property type="match status" value="1"/>
</dbReference>
<feature type="transmembrane region" description="Helical" evidence="6">
    <location>
        <begin position="71"/>
        <end position="91"/>
    </location>
</feature>
<dbReference type="GO" id="GO:0046943">
    <property type="term" value="F:carboxylic acid transmembrane transporter activity"/>
    <property type="evidence" value="ECO:0007669"/>
    <property type="project" value="TreeGrafter"/>
</dbReference>
<organism evidence="8 9">
    <name type="scientific">Brevibacterium aurantiacum</name>
    <dbReference type="NCBI Taxonomy" id="273384"/>
    <lineage>
        <taxon>Bacteria</taxon>
        <taxon>Bacillati</taxon>
        <taxon>Actinomycetota</taxon>
        <taxon>Actinomycetes</taxon>
        <taxon>Micrococcales</taxon>
        <taxon>Brevibacteriaceae</taxon>
        <taxon>Brevibacterium</taxon>
    </lineage>
</organism>
<comment type="caution">
    <text evidence="8">The sequence shown here is derived from an EMBL/GenBank/DDBJ whole genome shotgun (WGS) entry which is preliminary data.</text>
</comment>
<feature type="transmembrane region" description="Helical" evidence="6">
    <location>
        <begin position="39"/>
        <end position="59"/>
    </location>
</feature>
<accession>A0A2A3ZUD0</accession>
<dbReference type="Proteomes" id="UP000217881">
    <property type="component" value="Unassembled WGS sequence"/>
</dbReference>
<evidence type="ECO:0000256" key="6">
    <source>
        <dbReference type="SAM" id="Phobius"/>
    </source>
</evidence>
<evidence type="ECO:0000259" key="7">
    <source>
        <dbReference type="PROSITE" id="PS50850"/>
    </source>
</evidence>
<dbReference type="SUPFAM" id="SSF103473">
    <property type="entry name" value="MFS general substrate transporter"/>
    <property type="match status" value="1"/>
</dbReference>
<keyword evidence="3 6" id="KW-1133">Transmembrane helix</keyword>
<evidence type="ECO:0000256" key="4">
    <source>
        <dbReference type="ARBA" id="ARBA00023136"/>
    </source>
</evidence>
<evidence type="ECO:0000256" key="1">
    <source>
        <dbReference type="ARBA" id="ARBA00004651"/>
    </source>
</evidence>
<feature type="transmembrane region" description="Helical" evidence="6">
    <location>
        <begin position="97"/>
        <end position="116"/>
    </location>
</feature>
<feature type="domain" description="Major facilitator superfamily (MFS) profile" evidence="7">
    <location>
        <begin position="1"/>
        <end position="293"/>
    </location>
</feature>
<gene>
    <name evidence="8" type="ORF">CIK59_02815</name>
</gene>
<evidence type="ECO:0000313" key="8">
    <source>
        <dbReference type="EMBL" id="PCC55111.1"/>
    </source>
</evidence>
<dbReference type="GO" id="GO:0005886">
    <property type="term" value="C:plasma membrane"/>
    <property type="evidence" value="ECO:0007669"/>
    <property type="project" value="UniProtKB-SubCell"/>
</dbReference>
<dbReference type="EMBL" id="NRHA01000005">
    <property type="protein sequence ID" value="PCC55111.1"/>
    <property type="molecule type" value="Genomic_DNA"/>
</dbReference>
<dbReference type="Gene3D" id="1.20.1250.20">
    <property type="entry name" value="MFS general substrate transporter like domains"/>
    <property type="match status" value="1"/>
</dbReference>
<dbReference type="InterPro" id="IPR036259">
    <property type="entry name" value="MFS_trans_sf"/>
</dbReference>
<dbReference type="Pfam" id="PF07690">
    <property type="entry name" value="MFS_1"/>
    <property type="match status" value="1"/>
</dbReference>
<proteinExistence type="predicted"/>
<evidence type="ECO:0000256" key="3">
    <source>
        <dbReference type="ARBA" id="ARBA00022989"/>
    </source>
</evidence>
<comment type="subcellular location">
    <subcellularLocation>
        <location evidence="1">Cell membrane</location>
        <topology evidence="1">Multi-pass membrane protein</topology>
    </subcellularLocation>
</comment>
<evidence type="ECO:0000256" key="5">
    <source>
        <dbReference type="SAM" id="MobiDB-lite"/>
    </source>
</evidence>
<feature type="region of interest" description="Disordered" evidence="5">
    <location>
        <begin position="254"/>
        <end position="293"/>
    </location>
</feature>
<evidence type="ECO:0000256" key="2">
    <source>
        <dbReference type="ARBA" id="ARBA00022692"/>
    </source>
</evidence>
<keyword evidence="2 6" id="KW-0812">Transmembrane</keyword>
<sequence>MQPQAVCSAACPIHRRRVRRVGIGLRAARALCEFRPAPATFTATISVGLMGIVAGGIVGGPLGNRFGRRTVLLASLPVFAVVGTLATALGTTQETMFVLRLIVCPGIGGLLPNLMALTTEYAPARLRIAVTTFVVGALGIGGVAEGLFAASVIPAFGWHSIFIGRLGGRSGRPLCAESHLRRGRTASSAADGCWLGRPTVRTGRRHRPLHRGWPNGSFRTCVCGLPHLRTCHCGRLGVGRRALGLDSRREHRRWTAGSRCQPGGDRRLAGDSQRARGSAGALPRSDTTEAPDR</sequence>
<reference evidence="8 9" key="1">
    <citation type="journal article" date="2017" name="Elife">
        <title>Extensive horizontal gene transfer in cheese-associated bacteria.</title>
        <authorList>
            <person name="Bonham K.S."/>
            <person name="Wolfe B.E."/>
            <person name="Dutton R.J."/>
        </authorList>
    </citation>
    <scope>NUCLEOTIDE SEQUENCE [LARGE SCALE GENOMIC DNA]</scope>
    <source>
        <strain evidence="8 9">738_8</strain>
    </source>
</reference>
<keyword evidence="4 6" id="KW-0472">Membrane</keyword>
<name>A0A2A3ZUD0_BREAU</name>
<dbReference type="PANTHER" id="PTHR23508">
    <property type="entry name" value="CARBOXYLIC ACID TRANSPORTER PROTEIN HOMOLOG"/>
    <property type="match status" value="1"/>
</dbReference>
<dbReference type="AlphaFoldDB" id="A0A2A3ZUD0"/>
<evidence type="ECO:0000313" key="9">
    <source>
        <dbReference type="Proteomes" id="UP000217881"/>
    </source>
</evidence>
<feature type="transmembrane region" description="Helical" evidence="6">
    <location>
        <begin position="128"/>
        <end position="153"/>
    </location>
</feature>
<dbReference type="InterPro" id="IPR011701">
    <property type="entry name" value="MFS"/>
</dbReference>
<protein>
    <recommendedName>
        <fullName evidence="7">Major facilitator superfamily (MFS) profile domain-containing protein</fullName>
    </recommendedName>
</protein>